<feature type="transmembrane region" description="Helical" evidence="24">
    <location>
        <begin position="750"/>
        <end position="772"/>
    </location>
</feature>
<dbReference type="Gene3D" id="2.60.98.50">
    <property type="match status" value="3"/>
</dbReference>
<keyword evidence="15 24" id="KW-1133">Transmembrane helix</keyword>
<evidence type="ECO:0000256" key="20">
    <source>
        <dbReference type="ARBA" id="ARBA00023296"/>
    </source>
</evidence>
<evidence type="ECO:0000256" key="19">
    <source>
        <dbReference type="ARBA" id="ARBA00023184"/>
    </source>
</evidence>
<reference evidence="28" key="1">
    <citation type="journal article" date="2021" name="Viruses">
        <title>Phylogenetic Analysis of Massilia phlebovirus in Portugal.</title>
        <authorList>
            <person name="Amaro F."/>
            <person name="Ze-Ze L."/>
            <person name="Lourenco J."/>
            <person name="Giovanetti M."/>
            <person name="Becker S.C."/>
            <person name="Alves M.J."/>
        </authorList>
    </citation>
    <scope>NUCLEOTIDE SEQUENCE</scope>
    <source>
        <strain evidence="28">PoSFPhlebV/21/2007</strain>
    </source>
</reference>
<evidence type="ECO:0000313" key="28">
    <source>
        <dbReference type="EMBL" id="QYC55272.1"/>
    </source>
</evidence>
<evidence type="ECO:0000259" key="27">
    <source>
        <dbReference type="Pfam" id="PF19019"/>
    </source>
</evidence>
<feature type="compositionally biased region" description="Basic and acidic residues" evidence="23">
    <location>
        <begin position="225"/>
        <end position="267"/>
    </location>
</feature>
<feature type="domain" description="Phlebovirus glycoprotein G2 fusion" evidence="26">
    <location>
        <begin position="831"/>
        <end position="1148"/>
    </location>
</feature>
<evidence type="ECO:0000256" key="2">
    <source>
        <dbReference type="ARBA" id="ARBA00004482"/>
    </source>
</evidence>
<evidence type="ECO:0000256" key="14">
    <source>
        <dbReference type="ARBA" id="ARBA00022870"/>
    </source>
</evidence>
<dbReference type="GO" id="GO:0039654">
    <property type="term" value="P:fusion of virus membrane with host endosome membrane"/>
    <property type="evidence" value="ECO:0007669"/>
    <property type="project" value="UniProtKB-KW"/>
</dbReference>
<dbReference type="GO" id="GO:0044167">
    <property type="term" value="C:host cell endoplasmic reticulum membrane"/>
    <property type="evidence" value="ECO:0007669"/>
    <property type="project" value="UniProtKB-SubCell"/>
</dbReference>
<evidence type="ECO:0000256" key="21">
    <source>
        <dbReference type="ARBA" id="ARBA00031199"/>
    </source>
</evidence>
<dbReference type="InterPro" id="IPR009878">
    <property type="entry name" value="Phlebovirus_G2_fusion"/>
</dbReference>
<keyword evidence="11" id="KW-1161">Viral attachment to host cell</keyword>
<dbReference type="GO" id="GO:0019062">
    <property type="term" value="P:virion attachment to host cell"/>
    <property type="evidence" value="ECO:0007669"/>
    <property type="project" value="UniProtKB-KW"/>
</dbReference>
<evidence type="ECO:0000256" key="22">
    <source>
        <dbReference type="ARBA" id="ARBA00033745"/>
    </source>
</evidence>
<feature type="transmembrane region" description="Helical" evidence="24">
    <location>
        <begin position="1299"/>
        <end position="1324"/>
    </location>
</feature>
<comment type="subcellular location">
    <subcellularLocation>
        <location evidence="1">Host Golgi apparatus membrane</location>
        <topology evidence="1">Single-pass type I membrane protein</topology>
    </subcellularLocation>
    <subcellularLocation>
        <location evidence="2">Host endoplasmic reticulum membrane</location>
        <topology evidence="2">Single-pass type I membrane protein</topology>
    </subcellularLocation>
    <subcellularLocation>
        <location evidence="3">Virion membrane</location>
        <topology evidence="3">Single-pass type I membrane protein</topology>
    </subcellularLocation>
</comment>
<keyword evidence="14" id="KW-1043">Host membrane</keyword>
<dbReference type="Pfam" id="PF19019">
    <property type="entry name" value="Phlebo_G2_C"/>
    <property type="match status" value="1"/>
</dbReference>
<keyword evidence="5" id="KW-1168">Fusion of virus membrane with host membrane</keyword>
<dbReference type="CDD" id="cd22249">
    <property type="entry name" value="UDM1_RNF168_RNF169-like"/>
    <property type="match status" value="1"/>
</dbReference>
<keyword evidence="17" id="KW-1015">Disulfide bond</keyword>
<evidence type="ECO:0000256" key="18">
    <source>
        <dbReference type="ARBA" id="ARBA00023180"/>
    </source>
</evidence>
<feature type="transmembrane region" description="Helical" evidence="24">
    <location>
        <begin position="722"/>
        <end position="743"/>
    </location>
</feature>
<evidence type="ECO:0000256" key="3">
    <source>
        <dbReference type="ARBA" id="ARBA00004563"/>
    </source>
</evidence>
<dbReference type="Pfam" id="PF07243">
    <property type="entry name" value="Phlebovirus_G1"/>
    <property type="match status" value="1"/>
</dbReference>
<name>A0A8F8Y5N3_9VIRU</name>
<evidence type="ECO:0000256" key="24">
    <source>
        <dbReference type="SAM" id="Phobius"/>
    </source>
</evidence>
<evidence type="ECO:0000256" key="13">
    <source>
        <dbReference type="ARBA" id="ARBA00022844"/>
    </source>
</evidence>
<keyword evidence="10" id="KW-0732">Signal</keyword>
<dbReference type="InterPro" id="IPR010826">
    <property type="entry name" value="Phlebovirus_G1"/>
</dbReference>
<evidence type="ECO:0000256" key="15">
    <source>
        <dbReference type="ARBA" id="ARBA00022989"/>
    </source>
</evidence>
<keyword evidence="16 24" id="KW-0472">Membrane</keyword>
<comment type="similarity">
    <text evidence="22">Belongs to the phlebovirus envelope glycoprotein family.</text>
</comment>
<evidence type="ECO:0000256" key="16">
    <source>
        <dbReference type="ARBA" id="ARBA00023136"/>
    </source>
</evidence>
<evidence type="ECO:0000256" key="17">
    <source>
        <dbReference type="ARBA" id="ARBA00023157"/>
    </source>
</evidence>
<dbReference type="EMBL" id="MW448251">
    <property type="protein sequence ID" value="QYC55272.1"/>
    <property type="molecule type" value="Genomic_RNA"/>
</dbReference>
<evidence type="ECO:0000256" key="12">
    <source>
        <dbReference type="ARBA" id="ARBA00022812"/>
    </source>
</evidence>
<protein>
    <recommendedName>
        <fullName evidence="4">Envelopment polyprotein</fullName>
    </recommendedName>
    <alternativeName>
        <fullName evidence="21">M polyprotein</fullName>
    </alternativeName>
</protein>
<gene>
    <name evidence="28" type="primary">GP4214</name>
</gene>
<evidence type="ECO:0000256" key="9">
    <source>
        <dbReference type="ARBA" id="ARBA00022692"/>
    </source>
</evidence>
<keyword evidence="13" id="KW-0946">Virion</keyword>
<feature type="domain" description="Phlebovirus glycoprotein G1" evidence="25">
    <location>
        <begin position="305"/>
        <end position="826"/>
    </location>
</feature>
<keyword evidence="8" id="KW-1162">Viral penetration into host cytoplasm</keyword>
<evidence type="ECO:0000256" key="7">
    <source>
        <dbReference type="ARBA" id="ARBA00022581"/>
    </source>
</evidence>
<sequence>MFYAKFILLLCFVQGALLKYTIISKVGSSTYKRVCLSHTTDLDTLLDMTSREMSNIKLTGGSCSLGDLTKPDCSPDFFSNYVANIQSSNTKITGKFQDIIGEREMEVTNDVVPDSFGPGPHDCVSFDKKPFWSDLLPTNVSKEEPKPIISTLSVLPAAPPIKDFSHKVVEAEEKVKEIEGELMKEKERNSAKEEEARQRMRELEDDLRKQWAAERMAKQNMSSVLERERQEKQSLERRMHEVDKKLRASEDRAQKYQERAEQAEKSHSKLFSRSGAATTMATVVFTSLLASGLAVVTELEKRDTNHLLNRPGNGVYMANADSLIQTECTLNYGQRCLAWELQITPVRYPFFTSNVDKYSLLESITETPSILEKNNESCQLATTSGSLKTCAKEASTIKKHCTDDVRAFFFINSVGKLTIVRCADNHILSEDCNFCISKARNSNQNMFMPVQDAFCQRQGSDTAPAIRYSKDICSIGVIKIKQCHKATSKFERMGFISVGQKKLYIEELKLRYRQEYDPDQFMCYKIKSSSPLKYEKVSSKKCKEVDTGGSQKCSGDEHFCNRYPCDTANPEAHCLTRKHSAIAEVNIGGVWIRPKCVGYEMVLVKRSGLKSEDLSTRDCPSCLWECKKSRITIKTHGPKIVSATACSHGSCKSVMQKPSTFVEIPYPGNSEIIGGDIGVHMTERGSPSNIHVRTHCPPRDSCDVSDCMFCVHGILNYQCHTLASALTIATIISAVLVVVYFLLARSKRAVKFITSLLIVPFKWLTLLSIWVVKNWKRKMSKLARATNNAIGWDQDVERGRPRAAAGHQNQVARYTFYGATILSLMTSGLCCTESVIAESNIMQCTTSDSTTTCKASGTIILRLGPIGSESCLILKGLRDSEKQFISIRTVSSELTCREGDSFWTSLYTPICLSSRRCHLMGECTGDNCLKWQDNKTSSEFTGRTHSEVLHENKCFEQSGGIGYGCFNVNPSCLMVHSYLKPIYKNAFKVFRCVAWNHRVKLAITTHKKSFDVTLMAMSTQPTDWGSIGLILDSEGITGTNSYSFMKYGVGSFAIIDEPFSIEPRKGFLGEVRCPTEETAVKASPSCKAAPQIIEYHPEMDTVECITNMMDPMAIFNRGSLPQVRDGVTFAQSIEKNSVQALTTGEIKASVRLVLDDYEVEYKVSENDCDSTFINITGCYSCDEGARLCVRIKTLGDSIYHFTDSEDTMNVMFKVNSSVTEYCTVLHFSKPVVNFEGKYDCGKSRKPMIIKGTLIAMAPHDDRVHSGGSSIVVNPKSKGVDFLGWLSGLSSWLGGPLKTVLTVLGFLILGLVFVIVVIFLVRVGIRQALLKKMK</sequence>
<keyword evidence="20" id="KW-1160">Virus entry into host cell</keyword>
<accession>A0A8F8Y5N3</accession>
<dbReference type="InterPro" id="IPR043603">
    <property type="entry name" value="Phlebo_G2_C"/>
</dbReference>
<evidence type="ECO:0000256" key="6">
    <source>
        <dbReference type="ARBA" id="ARBA00022510"/>
    </source>
</evidence>
<keyword evidence="9 24" id="KW-0812">Transmembrane</keyword>
<dbReference type="Pfam" id="PF07245">
    <property type="entry name" value="Phlebovirus_G2"/>
    <property type="match status" value="1"/>
</dbReference>
<evidence type="ECO:0000256" key="11">
    <source>
        <dbReference type="ARBA" id="ARBA00022804"/>
    </source>
</evidence>
<evidence type="ECO:0000256" key="8">
    <source>
        <dbReference type="ARBA" id="ARBA00022595"/>
    </source>
</evidence>
<dbReference type="GO" id="GO:0016020">
    <property type="term" value="C:membrane"/>
    <property type="evidence" value="ECO:0007669"/>
    <property type="project" value="InterPro"/>
</dbReference>
<keyword evidence="6" id="KW-1170">Fusion of virus membrane with host endosomal membrane</keyword>
<evidence type="ECO:0000256" key="1">
    <source>
        <dbReference type="ARBA" id="ARBA00004244"/>
    </source>
</evidence>
<proteinExistence type="inferred from homology"/>
<keyword evidence="19" id="KW-1038">Host endoplasmic reticulum</keyword>
<evidence type="ECO:0000259" key="26">
    <source>
        <dbReference type="Pfam" id="PF07245"/>
    </source>
</evidence>
<evidence type="ECO:0000259" key="25">
    <source>
        <dbReference type="Pfam" id="PF07243"/>
    </source>
</evidence>
<dbReference type="GO" id="GO:0055036">
    <property type="term" value="C:virion membrane"/>
    <property type="evidence" value="ECO:0007669"/>
    <property type="project" value="UniProtKB-SubCell"/>
</dbReference>
<feature type="region of interest" description="Disordered" evidence="23">
    <location>
        <begin position="218"/>
        <end position="267"/>
    </location>
</feature>
<keyword evidence="7" id="KW-0945">Host-virus interaction</keyword>
<keyword evidence="18" id="KW-0325">Glycoprotein</keyword>
<keyword evidence="12" id="KW-1040">Host Golgi apparatus</keyword>
<dbReference type="GO" id="GO:0046718">
    <property type="term" value="P:symbiont entry into host cell"/>
    <property type="evidence" value="ECO:0007669"/>
    <property type="project" value="UniProtKB-KW"/>
</dbReference>
<evidence type="ECO:0000256" key="23">
    <source>
        <dbReference type="SAM" id="MobiDB-lite"/>
    </source>
</evidence>
<evidence type="ECO:0000256" key="4">
    <source>
        <dbReference type="ARBA" id="ARBA00015294"/>
    </source>
</evidence>
<feature type="domain" description="Phlebovirus glycoprotein G2 C-terminal" evidence="27">
    <location>
        <begin position="1167"/>
        <end position="1331"/>
    </location>
</feature>
<evidence type="ECO:0000256" key="5">
    <source>
        <dbReference type="ARBA" id="ARBA00022506"/>
    </source>
</evidence>
<dbReference type="Gene3D" id="2.60.40.3770">
    <property type="match status" value="1"/>
</dbReference>
<dbReference type="GO" id="GO:0044178">
    <property type="term" value="C:host cell Golgi membrane"/>
    <property type="evidence" value="ECO:0007669"/>
    <property type="project" value="UniProtKB-SubCell"/>
</dbReference>
<organism evidence="28">
    <name type="scientific">Phlebovirus</name>
    <dbReference type="NCBI Taxonomy" id="11584"/>
    <lineage>
        <taxon>Viruses</taxon>
        <taxon>Riboviria</taxon>
        <taxon>Orthornavirae</taxon>
        <taxon>Negarnaviricota</taxon>
        <taxon>Polyploviricotina</taxon>
        <taxon>Bunyaviricetes</taxon>
        <taxon>Hareavirales</taxon>
        <taxon>Phenuiviridae</taxon>
    </lineage>
</organism>
<evidence type="ECO:0000256" key="10">
    <source>
        <dbReference type="ARBA" id="ARBA00022729"/>
    </source>
</evidence>